<evidence type="ECO:0000256" key="3">
    <source>
        <dbReference type="ARBA" id="ARBA00022692"/>
    </source>
</evidence>
<keyword evidence="3 7" id="KW-0812">Transmembrane</keyword>
<dbReference type="RefSeq" id="WP_120061456.1">
    <property type="nucleotide sequence ID" value="NZ_QYRP01000002.1"/>
</dbReference>
<evidence type="ECO:0000256" key="4">
    <source>
        <dbReference type="ARBA" id="ARBA00022989"/>
    </source>
</evidence>
<evidence type="ECO:0000313" key="8">
    <source>
        <dbReference type="EMBL" id="RJS47492.1"/>
    </source>
</evidence>
<evidence type="ECO:0000256" key="7">
    <source>
        <dbReference type="SAM" id="Phobius"/>
    </source>
</evidence>
<sequence>MEPTQPDIVEAAGYPPGRGVGKRDYDPRLSNEDLDPLPEQTWGWYNIFAFWMSDVHSVGGYVTAGALFSLGLMTWQVFVCLIAGIMIVQYFCNLVAKPSQKGAVPYPVASRMSFGVLGANIPAIIRGLIAIAWYGVQTFLAAGSLTIVTLKLFPGLVEYATQDHSFLGLSYVGYVSFAILWVAQALVFWNGMESIRKFIDFCGPAVYVAMIILCIYMVIRADWDISMSLTDKHLTTGQQITAMCGAIAVVVSYFSGPMLNFGDFARYTKSFDEVKKGNAWGLPVNFFIFSVLVVVTASATVPVFGTLITDPVHTIEAIDTYTAVLFGGLTFVIATVGINIVANFISPAFDFSNVNPQKITWRMGGMIAAVGSVILTPWNWYNNDEAIFWTLGILGGLIGPLFGILIADFYAIRKEKIVVDDLYTLEEDGEYWYKGGYNPVAIYALLIAATFSLGSVLLPKILKLSDVWVTVKDVAGKSVESTPIDWISNYSWFIGCAVGFVAYYVLAVRANVAGVNDKAEEPSIA</sequence>
<proteinExistence type="inferred from homology"/>
<dbReference type="Pfam" id="PF02133">
    <property type="entry name" value="Transp_cyt_pur"/>
    <property type="match status" value="1"/>
</dbReference>
<evidence type="ECO:0000313" key="9">
    <source>
        <dbReference type="Proteomes" id="UP000276542"/>
    </source>
</evidence>
<dbReference type="EMBL" id="QYRP01000002">
    <property type="protein sequence ID" value="RJS47492.1"/>
    <property type="molecule type" value="Genomic_DNA"/>
</dbReference>
<feature type="transmembrane region" description="Helical" evidence="7">
    <location>
        <begin position="75"/>
        <end position="96"/>
    </location>
</feature>
<accession>A0A3A5HB03</accession>
<feature type="transmembrane region" description="Helical" evidence="7">
    <location>
        <begin position="320"/>
        <end position="342"/>
    </location>
</feature>
<evidence type="ECO:0000256" key="2">
    <source>
        <dbReference type="ARBA" id="ARBA00008974"/>
    </source>
</evidence>
<feature type="region of interest" description="Disordered" evidence="6">
    <location>
        <begin position="1"/>
        <end position="25"/>
    </location>
</feature>
<keyword evidence="9" id="KW-1185">Reference proteome</keyword>
<feature type="transmembrane region" description="Helical" evidence="7">
    <location>
        <begin position="440"/>
        <end position="458"/>
    </location>
</feature>
<feature type="transmembrane region" description="Helical" evidence="7">
    <location>
        <begin position="363"/>
        <end position="381"/>
    </location>
</feature>
<dbReference type="Gene3D" id="1.10.4160.10">
    <property type="entry name" value="Hydantoin permease"/>
    <property type="match status" value="1"/>
</dbReference>
<comment type="caution">
    <text evidence="8">The sequence shown here is derived from an EMBL/GenBank/DDBJ whole genome shotgun (WGS) entry which is preliminary data.</text>
</comment>
<dbReference type="PANTHER" id="PTHR30618">
    <property type="entry name" value="NCS1 FAMILY PURINE/PYRIMIDINE TRANSPORTER"/>
    <property type="match status" value="1"/>
</dbReference>
<evidence type="ECO:0000256" key="6">
    <source>
        <dbReference type="SAM" id="MobiDB-lite"/>
    </source>
</evidence>
<feature type="transmembrane region" description="Helical" evidence="7">
    <location>
        <begin position="239"/>
        <end position="261"/>
    </location>
</feature>
<feature type="transmembrane region" description="Helical" evidence="7">
    <location>
        <begin position="108"/>
        <end position="125"/>
    </location>
</feature>
<dbReference type="GO" id="GO:0005886">
    <property type="term" value="C:plasma membrane"/>
    <property type="evidence" value="ECO:0007669"/>
    <property type="project" value="TreeGrafter"/>
</dbReference>
<dbReference type="CDD" id="cd11555">
    <property type="entry name" value="SLC-NCS1sbd_u1"/>
    <property type="match status" value="1"/>
</dbReference>
<feature type="transmembrane region" description="Helical" evidence="7">
    <location>
        <begin position="201"/>
        <end position="219"/>
    </location>
</feature>
<organism evidence="8 9">
    <name type="scientific">Nocardioides cavernaquae</name>
    <dbReference type="NCBI Taxonomy" id="2321396"/>
    <lineage>
        <taxon>Bacteria</taxon>
        <taxon>Bacillati</taxon>
        <taxon>Actinomycetota</taxon>
        <taxon>Actinomycetes</taxon>
        <taxon>Propionibacteriales</taxon>
        <taxon>Nocardioidaceae</taxon>
        <taxon>Nocardioides</taxon>
    </lineage>
</organism>
<feature type="transmembrane region" description="Helical" evidence="7">
    <location>
        <begin position="490"/>
        <end position="508"/>
    </location>
</feature>
<dbReference type="AlphaFoldDB" id="A0A3A5HB03"/>
<protein>
    <submittedName>
        <fullName evidence="8">NCS1 family nucleobase:cation symporter-1</fullName>
    </submittedName>
</protein>
<feature type="transmembrane region" description="Helical" evidence="7">
    <location>
        <begin position="165"/>
        <end position="189"/>
    </location>
</feature>
<comment type="similarity">
    <text evidence="2">Belongs to the purine-cytosine permease (2.A.39) family.</text>
</comment>
<keyword evidence="5 7" id="KW-0472">Membrane</keyword>
<evidence type="ECO:0000256" key="5">
    <source>
        <dbReference type="ARBA" id="ARBA00023136"/>
    </source>
</evidence>
<feature type="transmembrane region" description="Helical" evidence="7">
    <location>
        <begin position="387"/>
        <end position="407"/>
    </location>
</feature>
<dbReference type="InterPro" id="IPR001248">
    <property type="entry name" value="Pur-cyt_permease"/>
</dbReference>
<evidence type="ECO:0000256" key="1">
    <source>
        <dbReference type="ARBA" id="ARBA00004141"/>
    </source>
</evidence>
<dbReference type="InterPro" id="IPR045225">
    <property type="entry name" value="Uracil/uridine/allantoin_perm"/>
</dbReference>
<dbReference type="GO" id="GO:0015205">
    <property type="term" value="F:nucleobase transmembrane transporter activity"/>
    <property type="evidence" value="ECO:0007669"/>
    <property type="project" value="TreeGrafter"/>
</dbReference>
<comment type="subcellular location">
    <subcellularLocation>
        <location evidence="1">Membrane</location>
        <topology evidence="1">Multi-pass membrane protein</topology>
    </subcellularLocation>
</comment>
<keyword evidence="4 7" id="KW-1133">Transmembrane helix</keyword>
<dbReference type="OrthoDB" id="6083029at2"/>
<name>A0A3A5HB03_9ACTN</name>
<dbReference type="PANTHER" id="PTHR30618:SF6">
    <property type="entry name" value="NCS1 FAMILY NUCLEOBASE:CATION SYMPORTER-1"/>
    <property type="match status" value="1"/>
</dbReference>
<gene>
    <name evidence="8" type="ORF">D4739_15575</name>
</gene>
<reference evidence="9" key="1">
    <citation type="submission" date="2018-09" db="EMBL/GenBank/DDBJ databases">
        <authorList>
            <person name="Zhu H."/>
        </authorList>
    </citation>
    <scope>NUCLEOTIDE SEQUENCE [LARGE SCALE GENOMIC DNA]</scope>
    <source>
        <strain evidence="9">K1W22B-1</strain>
    </source>
</reference>
<dbReference type="Proteomes" id="UP000276542">
    <property type="component" value="Unassembled WGS sequence"/>
</dbReference>
<feature type="transmembrane region" description="Helical" evidence="7">
    <location>
        <begin position="282"/>
        <end position="308"/>
    </location>
</feature>